<feature type="compositionally biased region" description="Basic and acidic residues" evidence="16">
    <location>
        <begin position="1142"/>
        <end position="1154"/>
    </location>
</feature>
<feature type="transmembrane region" description="Helical" evidence="17">
    <location>
        <begin position="1607"/>
        <end position="1624"/>
    </location>
</feature>
<evidence type="ECO:0000256" key="13">
    <source>
        <dbReference type="ARBA" id="ARBA00023180"/>
    </source>
</evidence>
<feature type="transmembrane region" description="Helical" evidence="17">
    <location>
        <begin position="1521"/>
        <end position="1545"/>
    </location>
</feature>
<gene>
    <name evidence="19" type="ORF">Cfor_03032</name>
</gene>
<evidence type="ECO:0000256" key="16">
    <source>
        <dbReference type="SAM" id="MobiDB-lite"/>
    </source>
</evidence>
<evidence type="ECO:0000256" key="6">
    <source>
        <dbReference type="ARBA" id="ARBA00022737"/>
    </source>
</evidence>
<evidence type="ECO:0000256" key="10">
    <source>
        <dbReference type="ARBA" id="ARBA00023065"/>
    </source>
</evidence>
<keyword evidence="6" id="KW-0677">Repeat</keyword>
<keyword evidence="8 17" id="KW-1133">Transmembrane helix</keyword>
<evidence type="ECO:0000256" key="12">
    <source>
        <dbReference type="ARBA" id="ARBA00023157"/>
    </source>
</evidence>
<dbReference type="FunFam" id="1.20.120.350:FF:000019">
    <property type="entry name" value="Sodium channel protein"/>
    <property type="match status" value="1"/>
</dbReference>
<dbReference type="PANTHER" id="PTHR10037:SF62">
    <property type="entry name" value="SODIUM CHANNEL PROTEIN 60E"/>
    <property type="match status" value="1"/>
</dbReference>
<feature type="domain" description="Ion transport" evidence="18">
    <location>
        <begin position="160"/>
        <end position="549"/>
    </location>
</feature>
<evidence type="ECO:0000256" key="11">
    <source>
        <dbReference type="ARBA" id="ARBA00023136"/>
    </source>
</evidence>
<name>A0A6L2PEJ3_COPFO</name>
<dbReference type="FunFam" id="1.10.287.70:FF:000089">
    <property type="entry name" value="Sodium channel protein"/>
    <property type="match status" value="1"/>
</dbReference>
<evidence type="ECO:0000256" key="7">
    <source>
        <dbReference type="ARBA" id="ARBA00022882"/>
    </source>
</evidence>
<feature type="compositionally biased region" description="Basic and acidic residues" evidence="16">
    <location>
        <begin position="1125"/>
        <end position="1134"/>
    </location>
</feature>
<evidence type="ECO:0000256" key="15">
    <source>
        <dbReference type="ARBA" id="ARBA00023303"/>
    </source>
</evidence>
<dbReference type="Proteomes" id="UP000502823">
    <property type="component" value="Unassembled WGS sequence"/>
</dbReference>
<keyword evidence="20" id="KW-1185">Reference proteome</keyword>
<feature type="compositionally biased region" description="Gly residues" evidence="16">
    <location>
        <begin position="612"/>
        <end position="629"/>
    </location>
</feature>
<reference evidence="20" key="1">
    <citation type="submission" date="2020-01" db="EMBL/GenBank/DDBJ databases">
        <title>Draft genome sequence of the Termite Coptotermes fromosanus.</title>
        <authorList>
            <person name="Itakura S."/>
            <person name="Yosikawa Y."/>
            <person name="Umezawa K."/>
        </authorList>
    </citation>
    <scope>NUCLEOTIDE SEQUENCE [LARGE SCALE GENOMIC DNA]</scope>
</reference>
<dbReference type="GO" id="GO:0019228">
    <property type="term" value="P:neuronal action potential"/>
    <property type="evidence" value="ECO:0007669"/>
    <property type="project" value="TreeGrafter"/>
</dbReference>
<comment type="caution">
    <text evidence="19">The sequence shown here is derived from an EMBL/GenBank/DDBJ whole genome shotgun (WGS) entry which is preliminary data.</text>
</comment>
<evidence type="ECO:0000259" key="18">
    <source>
        <dbReference type="Pfam" id="PF00520"/>
    </source>
</evidence>
<dbReference type="Gene3D" id="1.10.287.70">
    <property type="match status" value="3"/>
</dbReference>
<feature type="transmembrane region" description="Helical" evidence="17">
    <location>
        <begin position="926"/>
        <end position="957"/>
    </location>
</feature>
<dbReference type="GO" id="GO:0086010">
    <property type="term" value="P:membrane depolarization during action potential"/>
    <property type="evidence" value="ECO:0007669"/>
    <property type="project" value="TreeGrafter"/>
</dbReference>
<evidence type="ECO:0000256" key="17">
    <source>
        <dbReference type="SAM" id="Phobius"/>
    </source>
</evidence>
<evidence type="ECO:0000256" key="3">
    <source>
        <dbReference type="ARBA" id="ARBA00022461"/>
    </source>
</evidence>
<feature type="transmembrane region" description="Helical" evidence="17">
    <location>
        <begin position="1015"/>
        <end position="1040"/>
    </location>
</feature>
<dbReference type="OrthoDB" id="2984333at2759"/>
<feature type="transmembrane region" description="Helical" evidence="17">
    <location>
        <begin position="1403"/>
        <end position="1429"/>
    </location>
</feature>
<keyword evidence="4" id="KW-1003">Cell membrane</keyword>
<feature type="region of interest" description="Disordered" evidence="16">
    <location>
        <begin position="580"/>
        <end position="709"/>
    </location>
</feature>
<dbReference type="InterPro" id="IPR044564">
    <property type="entry name" value="Na_chnl_inactivation_gate"/>
</dbReference>
<protein>
    <recommendedName>
        <fullName evidence="18">Ion transport domain-containing protein</fullName>
    </recommendedName>
</protein>
<feature type="region of interest" description="Disordered" evidence="16">
    <location>
        <begin position="1125"/>
        <end position="1170"/>
    </location>
</feature>
<evidence type="ECO:0000256" key="1">
    <source>
        <dbReference type="ARBA" id="ARBA00004651"/>
    </source>
</evidence>
<keyword evidence="7" id="KW-0851">Voltage-gated channel</keyword>
<dbReference type="InterPro" id="IPR027359">
    <property type="entry name" value="Volt_channel_dom_sf"/>
</dbReference>
<evidence type="ECO:0000313" key="19">
    <source>
        <dbReference type="EMBL" id="GFG28808.1"/>
    </source>
</evidence>
<dbReference type="InParanoid" id="A0A6L2PEJ3"/>
<dbReference type="PANTHER" id="PTHR10037">
    <property type="entry name" value="VOLTAGE-GATED CATION CHANNEL CALCIUM AND SODIUM"/>
    <property type="match status" value="1"/>
</dbReference>
<dbReference type="EMBL" id="BLKM01009919">
    <property type="protein sequence ID" value="GFG28808.1"/>
    <property type="molecule type" value="Genomic_DNA"/>
</dbReference>
<keyword evidence="11 17" id="KW-0472">Membrane</keyword>
<feature type="non-terminal residue" evidence="19">
    <location>
        <position position="1650"/>
    </location>
</feature>
<dbReference type="InterPro" id="IPR005821">
    <property type="entry name" value="Ion_trans_dom"/>
</dbReference>
<dbReference type="FunFam" id="1.10.287.70:FF:000370">
    <property type="entry name" value="Sodium channel protein 60E"/>
    <property type="match status" value="1"/>
</dbReference>
<feature type="compositionally biased region" description="Polar residues" evidence="16">
    <location>
        <begin position="632"/>
        <end position="642"/>
    </location>
</feature>
<dbReference type="SUPFAM" id="SSF81324">
    <property type="entry name" value="Voltage-gated potassium channels"/>
    <property type="match status" value="3"/>
</dbReference>
<dbReference type="FunFam" id="1.20.120.350:FF:000058">
    <property type="entry name" value="Sodium channel protein"/>
    <property type="match status" value="1"/>
</dbReference>
<dbReference type="CDD" id="cd13433">
    <property type="entry name" value="Na_channel_gate"/>
    <property type="match status" value="1"/>
</dbReference>
<dbReference type="GO" id="GO:0001518">
    <property type="term" value="C:voltage-gated sodium channel complex"/>
    <property type="evidence" value="ECO:0007669"/>
    <property type="project" value="TreeGrafter"/>
</dbReference>
<comment type="subcellular location">
    <subcellularLocation>
        <location evidence="1">Cell membrane</location>
        <topology evidence="1">Multi-pass membrane protein</topology>
    </subcellularLocation>
</comment>
<keyword evidence="13" id="KW-0325">Glycoprotein</keyword>
<keyword evidence="2" id="KW-0813">Transport</keyword>
<accession>A0A6L2PEJ3</accession>
<feature type="compositionally biased region" description="Acidic residues" evidence="16">
    <location>
        <begin position="697"/>
        <end position="709"/>
    </location>
</feature>
<feature type="compositionally biased region" description="Basic residues" evidence="16">
    <location>
        <begin position="600"/>
        <end position="611"/>
    </location>
</feature>
<keyword evidence="5 17" id="KW-0812">Transmembrane</keyword>
<keyword evidence="3" id="KW-0894">Sodium channel</keyword>
<dbReference type="GO" id="GO:0005248">
    <property type="term" value="F:voltage-gated sodium channel activity"/>
    <property type="evidence" value="ECO:0007669"/>
    <property type="project" value="TreeGrafter"/>
</dbReference>
<evidence type="ECO:0000256" key="8">
    <source>
        <dbReference type="ARBA" id="ARBA00022989"/>
    </source>
</evidence>
<keyword evidence="9" id="KW-0915">Sodium</keyword>
<feature type="transmembrane region" description="Helical" evidence="17">
    <location>
        <begin position="280"/>
        <end position="300"/>
    </location>
</feature>
<dbReference type="InterPro" id="IPR043203">
    <property type="entry name" value="VGCC_Ca_Na"/>
</dbReference>
<feature type="transmembrane region" description="Helical" evidence="17">
    <location>
        <begin position="1321"/>
        <end position="1343"/>
    </location>
</feature>
<proteinExistence type="predicted"/>
<keyword evidence="10" id="KW-0406">Ion transport</keyword>
<feature type="domain" description="Ion transport" evidence="18">
    <location>
        <begin position="817"/>
        <end position="1049"/>
    </location>
</feature>
<evidence type="ECO:0000256" key="9">
    <source>
        <dbReference type="ARBA" id="ARBA00023053"/>
    </source>
</evidence>
<feature type="transmembrane region" description="Helical" evidence="17">
    <location>
        <begin position="1349"/>
        <end position="1371"/>
    </location>
</feature>
<keyword evidence="15" id="KW-0407">Ion channel</keyword>
<feature type="domain" description="Ion transport" evidence="18">
    <location>
        <begin position="1288"/>
        <end position="1554"/>
    </location>
</feature>
<organism evidence="19 20">
    <name type="scientific">Coptotermes formosanus</name>
    <name type="common">Formosan subterranean termite</name>
    <dbReference type="NCBI Taxonomy" id="36987"/>
    <lineage>
        <taxon>Eukaryota</taxon>
        <taxon>Metazoa</taxon>
        <taxon>Ecdysozoa</taxon>
        <taxon>Arthropoda</taxon>
        <taxon>Hexapoda</taxon>
        <taxon>Insecta</taxon>
        <taxon>Pterygota</taxon>
        <taxon>Neoptera</taxon>
        <taxon>Polyneoptera</taxon>
        <taxon>Dictyoptera</taxon>
        <taxon>Blattodea</taxon>
        <taxon>Blattoidea</taxon>
        <taxon>Termitoidae</taxon>
        <taxon>Rhinotermitidae</taxon>
        <taxon>Coptotermes</taxon>
    </lineage>
</organism>
<dbReference type="FunCoup" id="A0A6L2PEJ3">
    <property type="interactions" value="59"/>
</dbReference>
<evidence type="ECO:0000256" key="2">
    <source>
        <dbReference type="ARBA" id="ARBA00022448"/>
    </source>
</evidence>
<keyword evidence="14" id="KW-0739">Sodium transport</keyword>
<feature type="transmembrane region" description="Helical" evidence="17">
    <location>
        <begin position="518"/>
        <end position="544"/>
    </location>
</feature>
<dbReference type="FunFam" id="1.20.120.350:FF:000053">
    <property type="entry name" value="Sodium channel protein"/>
    <property type="match status" value="1"/>
</dbReference>
<dbReference type="Pfam" id="PF00520">
    <property type="entry name" value="Ion_trans"/>
    <property type="match status" value="3"/>
</dbReference>
<feature type="transmembrane region" description="Helical" evidence="17">
    <location>
        <begin position="1292"/>
        <end position="1312"/>
    </location>
</feature>
<dbReference type="Gene3D" id="1.20.120.350">
    <property type="entry name" value="Voltage-gated potassium channels. Chain C"/>
    <property type="match status" value="4"/>
</dbReference>
<evidence type="ECO:0000256" key="5">
    <source>
        <dbReference type="ARBA" id="ARBA00022692"/>
    </source>
</evidence>
<sequence length="1650" mass="187503">MVSLGQMLRHCLPCLGSGFTEGQASLKIPPACPSVARNSHDSDVIGVEGTGAQGSSSLTQRSSIRHLLTFAMKKLSFPLCHYGPIRSGSKLNALGMRPAYFFTGMRSQRLCTDVVMFQTFCVVSKRFRKNYIHRFTATNSFFLFSPWNAIRRTCIFLSTNQYFDYVVMTTILLNCVFLAMSDTVEEAEYIFLAIYTAEMIIKSIAKGFILNKYTYLRNPWNWLDFVVITSGYATIGMDVGNLAGLRTFRVLRALKTVSIMPGLKTIINALLHSFKQLAEVMTLTIFCLMVFALFALQVYMGELRNKCVRRPEGGNATDLEWLKTRTTGSKLARRRNRCCVAMSRGQVVGKAVRKETNRGESDNVMKLASSVEHNRTPGVGRRRFVGPFARVEQRIDLHSACWSAELKRFCALQMQLHVALQSGRSAVSRLPISLRVLYRPTTHCPLPIALPPSHRRTAISRHCPSDFFCLQVGGNPNHGYTNFDNFLWSMLTTFQLITLDYWENVYNKVLSSCGPISVVFFTVVVFFGSFYLINLMLAVVALSYEEEAEITQEERRKDLTDHRDDSTFSFDPSKISVKQLDKNKRKRVDSRKGVLLASYTRKKTRRRKRGRGGGCGLGDNNTGGQGQGQQGHSRSATPSPRHSGSAPCPDQRPQSLTLTPPPPTNAPAHRGQLLIGRHPSSNNSDSNNRDSSLDDSGVVDDHEEGDVTSEDVAQIPNVVHVSSVVLKLTFFILLLQRMEPVTVALTSKEIRVIKCNGVSPGQGMQKHMYTLPSDYLSHIVVLDDLPDRNCDKCTQCCVDYDGWLRFQSGLYKVVRDPLFDLLITLCIILNTMFLAMEHHGMSGSVRQALDIGNKVFTSIFTLECFLKILALSKEYFACGWNIFDLIIVSASLLDLSFELMDSLVVLRCLRLLRVLKLARSWTTMKVLLSIIISTIGALGNLTFVLVIVIYIFAVIGMQLFSKDYTKEKFYPDPIPRWNFNDFFHSFMMVFRILCGEWIEPLWDCMRAEKNEGPGTCFAIFLPALVMGNFMVLNLFLALLLNSFNSEELKSKKEEVGEESKLARSFERLRSVVRKKRQGREKTENEQNMRLEEMVREVMARHAAEKYYPAPNVHETVIGQRVDNREHSQQVDGVDHVATGQDVEEKGKNESESNRHSPTFPRVVNNESNAEESIELEVLDKATGETDTMLSSTEKQNISTKASKQPWQALASYVDELTVGGRRDSQGHYVDGMGTFPGFGHNKSVKVPQDCFPQHCYQRCTCCDHYLTSSGGQRWTQIRTRVLSVVDTPMFEWFILVLIFASSITLCFEDIYLDENVVLKNVLYWTNLGFCALFSIEMMLKWLALGFWRYFTSFWTILDFVIVFVSIFSLLIEENENLKVLRSLRTLRALRPLRAISRWQGMRIVVNALMYAIPSIFNVLLVCLVFWLIFSIMGVQFFGGKFFKCTDEEGNLLPVSDVEDVDECERKNYSWVNSKITFDNVGNAYLALFQVATFEGWMEVMADAVDARGVNLQPQREANLYAYLYFVVFIVCGSFFTLNLFIGVIIDNFNMLKKKYEGGVLEMFLTESQKHYYTAMKKLGRKKPQKVIKRPMNQMLAMFYDLSNSRRFEIAIFVLIFLNMLTMGIEHYNQPHAVFFVLEVSNAFFTTVFGL</sequence>
<evidence type="ECO:0000256" key="14">
    <source>
        <dbReference type="ARBA" id="ARBA00023201"/>
    </source>
</evidence>
<evidence type="ECO:0000256" key="4">
    <source>
        <dbReference type="ARBA" id="ARBA00022475"/>
    </source>
</evidence>
<evidence type="ECO:0000313" key="20">
    <source>
        <dbReference type="Proteomes" id="UP000502823"/>
    </source>
</evidence>
<keyword evidence="12" id="KW-1015">Disulfide bond</keyword>